<feature type="transmembrane region" description="Helical" evidence="1">
    <location>
        <begin position="12"/>
        <end position="33"/>
    </location>
</feature>
<proteinExistence type="predicted"/>
<organism evidence="2">
    <name type="scientific">marine sediment metagenome</name>
    <dbReference type="NCBI Taxonomy" id="412755"/>
    <lineage>
        <taxon>unclassified sequences</taxon>
        <taxon>metagenomes</taxon>
        <taxon>ecological metagenomes</taxon>
    </lineage>
</organism>
<protein>
    <submittedName>
        <fullName evidence="2">Uncharacterized protein</fullName>
    </submittedName>
</protein>
<accession>X0ZYG0</accession>
<sequence>MITMRGKSDLKRLGLFILSGVFAVIIVAPWVVYCLTTTGFPLPDMFYAKVHTPIEFEIESWDFHWITFVIQMPHIPVAVFLGVILIVKGKPFAWLLPVALTILYRLFTPYAALINNARYLVPIFDLFIVVAIASSAILFKLILIKIL</sequence>
<evidence type="ECO:0000256" key="1">
    <source>
        <dbReference type="SAM" id="Phobius"/>
    </source>
</evidence>
<gene>
    <name evidence="2" type="ORF">S01H4_10518</name>
</gene>
<evidence type="ECO:0000313" key="2">
    <source>
        <dbReference type="EMBL" id="GAG65478.1"/>
    </source>
</evidence>
<feature type="transmembrane region" description="Helical" evidence="1">
    <location>
        <begin position="94"/>
        <end position="113"/>
    </location>
</feature>
<name>X0ZYG0_9ZZZZ</name>
<reference evidence="2" key="1">
    <citation type="journal article" date="2014" name="Front. Microbiol.">
        <title>High frequency of phylogenetically diverse reductive dehalogenase-homologous genes in deep subseafloor sedimentary metagenomes.</title>
        <authorList>
            <person name="Kawai M."/>
            <person name="Futagami T."/>
            <person name="Toyoda A."/>
            <person name="Takaki Y."/>
            <person name="Nishi S."/>
            <person name="Hori S."/>
            <person name="Arai W."/>
            <person name="Tsubouchi T."/>
            <person name="Morono Y."/>
            <person name="Uchiyama I."/>
            <person name="Ito T."/>
            <person name="Fujiyama A."/>
            <person name="Inagaki F."/>
            <person name="Takami H."/>
        </authorList>
    </citation>
    <scope>NUCLEOTIDE SEQUENCE</scope>
    <source>
        <strain evidence="2">Expedition CK06-06</strain>
    </source>
</reference>
<comment type="caution">
    <text evidence="2">The sequence shown here is derived from an EMBL/GenBank/DDBJ whole genome shotgun (WGS) entry which is preliminary data.</text>
</comment>
<dbReference type="AlphaFoldDB" id="X0ZYG0"/>
<feature type="transmembrane region" description="Helical" evidence="1">
    <location>
        <begin position="63"/>
        <end position="87"/>
    </location>
</feature>
<feature type="non-terminal residue" evidence="2">
    <location>
        <position position="147"/>
    </location>
</feature>
<feature type="transmembrane region" description="Helical" evidence="1">
    <location>
        <begin position="119"/>
        <end position="143"/>
    </location>
</feature>
<keyword evidence="1" id="KW-1133">Transmembrane helix</keyword>
<keyword evidence="1" id="KW-0472">Membrane</keyword>
<dbReference type="EMBL" id="BART01004045">
    <property type="protein sequence ID" value="GAG65478.1"/>
    <property type="molecule type" value="Genomic_DNA"/>
</dbReference>
<keyword evidence="1" id="KW-0812">Transmembrane</keyword>